<comment type="caution">
    <text evidence="2">The sequence shown here is derived from an EMBL/GenBank/DDBJ whole genome shotgun (WGS) entry which is preliminary data.</text>
</comment>
<protein>
    <recommendedName>
        <fullName evidence="4">Polyprotein</fullName>
    </recommendedName>
</protein>
<feature type="compositionally biased region" description="Polar residues" evidence="1">
    <location>
        <begin position="983"/>
        <end position="994"/>
    </location>
</feature>
<evidence type="ECO:0000313" key="3">
    <source>
        <dbReference type="Proteomes" id="UP001375240"/>
    </source>
</evidence>
<reference evidence="2 3" key="1">
    <citation type="submission" date="2019-10" db="EMBL/GenBank/DDBJ databases">
        <authorList>
            <person name="Palmer J.M."/>
        </authorList>
    </citation>
    <scope>NUCLEOTIDE SEQUENCE [LARGE SCALE GENOMIC DNA]</scope>
    <source>
        <strain evidence="2 3">TWF696</strain>
    </source>
</reference>
<dbReference type="Proteomes" id="UP001375240">
    <property type="component" value="Unassembled WGS sequence"/>
</dbReference>
<feature type="compositionally biased region" description="Basic residues" evidence="1">
    <location>
        <begin position="999"/>
        <end position="1013"/>
    </location>
</feature>
<feature type="compositionally biased region" description="Basic residues" evidence="1">
    <location>
        <begin position="823"/>
        <end position="837"/>
    </location>
</feature>
<feature type="region of interest" description="Disordered" evidence="1">
    <location>
        <begin position="821"/>
        <end position="843"/>
    </location>
</feature>
<keyword evidence="3" id="KW-1185">Reference proteome</keyword>
<proteinExistence type="predicted"/>
<gene>
    <name evidence="2" type="ORF">TWF696_001480</name>
</gene>
<dbReference type="EMBL" id="JAVHNQ010000010">
    <property type="protein sequence ID" value="KAK6338009.1"/>
    <property type="molecule type" value="Genomic_DNA"/>
</dbReference>
<evidence type="ECO:0000313" key="2">
    <source>
        <dbReference type="EMBL" id="KAK6338009.1"/>
    </source>
</evidence>
<feature type="region of interest" description="Disordered" evidence="1">
    <location>
        <begin position="747"/>
        <end position="769"/>
    </location>
</feature>
<name>A0AAV9UCC4_9PEZI</name>
<accession>A0AAV9UCC4</accession>
<evidence type="ECO:0008006" key="4">
    <source>
        <dbReference type="Google" id="ProtNLM"/>
    </source>
</evidence>
<feature type="compositionally biased region" description="Basic and acidic residues" evidence="1">
    <location>
        <begin position="1014"/>
        <end position="1029"/>
    </location>
</feature>
<sequence>MPPITGNPNDAPINWNSHPASKVFRNEYLAAEILGYIDDPKTLFALLNINRAIRSGILNAGIHWERFQRIVVNREYLPTHYPPQHPALYDPDIEEHKQKMIETGEWPKKKFFDRFGDFAFEEFVVGKILRMPYWFAPSTDIVFWAEVNSRKQFITTLILDGTAVTGRGLFGSVAMPTCNDIYRTSAGLLSYVSATLEHLSLRYCPYVQHSDIAIFLLMPPSDWTPLARLKTLRVYGCGEAPTEGPFQNLPGFGSKNKITQKSDNILNIQILALLFPICLTIDHHKKYSVPLTVPRGRGSHQQLRIQQDRFDALRRAGWLSQTVLQIFPPPLTLPDPLNGEAIPGPFGGFLASMHESLMLRSICYYERIKLDWGFCALGSDCHSFKIENFTPVAKINHRSGRTTGVGHLYGALAGSNVRRQDYHSFTDGIVPRIPVALSNLIPGKGGLYIPHRVEEVKNVPWTGEGDGNRDRPKFLSLAGYRPAPDYYDPGATGELCKTVAGLSGEGIHIHCAVGAGRRKEKGGKPCANCGLWEYENYPYKSRQSGPEITVMNPGRDVIGELYFTALAAARAVRLVLRETLGLLSSRLQAFSSKHATSTVPRVHHATMQTGKPARPVGMVSALNAYKKLQTRIGVGVTSAQIGFARKNKFVEDHGVPMKKNRWKEASCQNCFERQLAWSKTELDRVETWKNVGVNILQREYAASKFAERVGYREWIRTKLPMSDFEKGLQDLGNQLPNGRGPRIVELGDADNSDDSSSEISEIDPENSGVNHPILKQMDKLYADLSKEITSGKVVPKGMTDIVYTIRAARYHIERSKVAELERKQRRKAAKGPPKRAKNVTVDNDPACGYSPATFYGRNRMYLGTWNDELEPLPGHKTQTEFNWVPRQDDKDFFDHRLNHPNSLYHVSDVDMYRLSMASEEIPAEKSYRKEFEKIHKPGERVWTWHQVYKPRGWEHRADGGKLKRKAEDELVEEVEISAEESQMDYSDYNTQDQSTAEKKTKKRGHSKKKGSKKRGGEQKKSADKGEKSEASAGETTEPAKKEGKSGGFLATKTRRMIKAEKERYVRRQLQRLDNAFNDMTINGVDARPGENVQVPANTQNGPLRTEAAQTETPQIETPQIKTPHVEATQAVSTEAGPSGTGPSEVKNTRIKPNERRKVHFADDPTSKPQEEDAMVETRKVASISSKWTKFAHDRAVHEEKTGMKPRPIGPLPPTKSALKKMKKEAKEAMKKPTIFQSETVLLLPGVRTRTHAIVAATAPFGPSGNVVAPAPPQSESMTAARGTAVRLGIAKGRAPIRTAAMIRDGVPREKHWDGFDEKIADDKERGYIA</sequence>
<organism evidence="2 3">
    <name type="scientific">Orbilia brochopaga</name>
    <dbReference type="NCBI Taxonomy" id="3140254"/>
    <lineage>
        <taxon>Eukaryota</taxon>
        <taxon>Fungi</taxon>
        <taxon>Dikarya</taxon>
        <taxon>Ascomycota</taxon>
        <taxon>Pezizomycotina</taxon>
        <taxon>Orbiliomycetes</taxon>
        <taxon>Orbiliales</taxon>
        <taxon>Orbiliaceae</taxon>
        <taxon>Orbilia</taxon>
    </lineage>
</organism>
<evidence type="ECO:0000256" key="1">
    <source>
        <dbReference type="SAM" id="MobiDB-lite"/>
    </source>
</evidence>
<feature type="region of interest" description="Disordered" evidence="1">
    <location>
        <begin position="977"/>
        <end position="1057"/>
    </location>
</feature>
<feature type="compositionally biased region" description="Acidic residues" evidence="1">
    <location>
        <begin position="747"/>
        <end position="764"/>
    </location>
</feature>